<protein>
    <submittedName>
        <fullName evidence="1">Uncharacterized protein</fullName>
    </submittedName>
</protein>
<name>A0A0A9AUL1_ARUDO</name>
<evidence type="ECO:0000313" key="1">
    <source>
        <dbReference type="EMBL" id="JAD53548.1"/>
    </source>
</evidence>
<sequence>MWIKYMVNNVCILVMNILANQLGYPTQPAFVLHSSNFK</sequence>
<dbReference type="EMBL" id="GBRH01244347">
    <property type="protein sequence ID" value="JAD53548.1"/>
    <property type="molecule type" value="Transcribed_RNA"/>
</dbReference>
<reference evidence="1" key="1">
    <citation type="submission" date="2014-09" db="EMBL/GenBank/DDBJ databases">
        <authorList>
            <person name="Magalhaes I.L.F."/>
            <person name="Oliveira U."/>
            <person name="Santos F.R."/>
            <person name="Vidigal T.H.D.A."/>
            <person name="Brescovit A.D."/>
            <person name="Santos A.J."/>
        </authorList>
    </citation>
    <scope>NUCLEOTIDE SEQUENCE</scope>
    <source>
        <tissue evidence="1">Shoot tissue taken approximately 20 cm above the soil surface</tissue>
    </source>
</reference>
<reference evidence="1" key="2">
    <citation type="journal article" date="2015" name="Data Brief">
        <title>Shoot transcriptome of the giant reed, Arundo donax.</title>
        <authorList>
            <person name="Barrero R.A."/>
            <person name="Guerrero F.D."/>
            <person name="Moolhuijzen P."/>
            <person name="Goolsby J.A."/>
            <person name="Tidwell J."/>
            <person name="Bellgard S.E."/>
            <person name="Bellgard M.I."/>
        </authorList>
    </citation>
    <scope>NUCLEOTIDE SEQUENCE</scope>
    <source>
        <tissue evidence="1">Shoot tissue taken approximately 20 cm above the soil surface</tissue>
    </source>
</reference>
<proteinExistence type="predicted"/>
<accession>A0A0A9AUL1</accession>
<dbReference type="AlphaFoldDB" id="A0A0A9AUL1"/>
<organism evidence="1">
    <name type="scientific">Arundo donax</name>
    <name type="common">Giant reed</name>
    <name type="synonym">Donax arundinaceus</name>
    <dbReference type="NCBI Taxonomy" id="35708"/>
    <lineage>
        <taxon>Eukaryota</taxon>
        <taxon>Viridiplantae</taxon>
        <taxon>Streptophyta</taxon>
        <taxon>Embryophyta</taxon>
        <taxon>Tracheophyta</taxon>
        <taxon>Spermatophyta</taxon>
        <taxon>Magnoliopsida</taxon>
        <taxon>Liliopsida</taxon>
        <taxon>Poales</taxon>
        <taxon>Poaceae</taxon>
        <taxon>PACMAD clade</taxon>
        <taxon>Arundinoideae</taxon>
        <taxon>Arundineae</taxon>
        <taxon>Arundo</taxon>
    </lineage>
</organism>